<feature type="transmembrane region" description="Helical" evidence="7">
    <location>
        <begin position="580"/>
        <end position="599"/>
    </location>
</feature>
<feature type="chain" id="PRO_5006621415" description="Ferric oxidoreductase domain-containing protein" evidence="8">
    <location>
        <begin position="25"/>
        <end position="848"/>
    </location>
</feature>
<sequence>MIVINGMMLGVLLLACVLCTTSLAQSLLGGTIMISFSADATHLTTTLTVSGGYAGSFGVSTGGMVGPAVSCYVPPSTASGAVCTDLDANYGVTKAMQVSSIASASTSSSSTTVTVTTPLSRLGLTPGSTASMMFAFQGWDSSQNIPFQHASSNCVIQSIAIPAASSAVTTTTTTTTTTATPAPTTTTTTTPPTTTTTTAAPTTTTTTAAPTTTTTAAPTTTTTTAVPITSTSTTATATATSATTTTAAPISTTFATSTTPVATTPASTYLDPTITTKSVSPVTTTIVMTTAHPPSTTVEIPETTTTTPPPTSSQPTTITPTTQTTTTTVATTTTTPATATATTTPTPSTTVLESTSTTPTASTTTDAASTLVSTLPTSTSSPPTTSGSTTQTFGPQSTSQSTVSTSLPSNGEDTPTLSIFLSVASGDLMIQLSYNSTTLWGMMAVANGYSGTFGVVSSQGMTGSMISCYGGNGGNIRPTCIDLDGHNYFVAPAQRQVTNFDSASLNSSHAMMYFSVPKSRFPFLSESCLISYCFSPFDASAQLPVQHSGSDGTDHGCLSVNFVSGAVSTVTTPFTARSKAYVIVGVVLGVSLLAATVAVRCCGLQLSLSTTLAVQLCTVLLLWGMVAVVVVFANTDFESEELPIFRAFGEATAFVLSVIMIPTTKHVGLGVIVGSSYERMLFLHPVLGFTVLVTMTVHMGGMFTTYDDPGDLFQDTSSLYGFIAWIFLLCVTLPAMFIRRKSYNFFRFTHCLFILVLVFGVLHHDELLVMLVPGFALWVIDLIMRLYSATSSKARVVELTYNKQADIVTLQLSVDCTKARFLRIPSHSIPQPHFPSLHHCSVANNRRE</sequence>
<reference evidence="11" key="1">
    <citation type="submission" date="2015-09" db="EMBL/GenBank/DDBJ databases">
        <authorList>
            <consortium name="Pathogen Informatics"/>
        </authorList>
    </citation>
    <scope>NUCLEOTIDE SEQUENCE [LARGE SCALE GENOMIC DNA]</scope>
    <source>
        <strain evidence="11">Lake Konstanz</strain>
    </source>
</reference>
<feature type="transmembrane region" description="Helical" evidence="7">
    <location>
        <begin position="745"/>
        <end position="762"/>
    </location>
</feature>
<dbReference type="Proteomes" id="UP000051952">
    <property type="component" value="Unassembled WGS sequence"/>
</dbReference>
<keyword evidence="11" id="KW-1185">Reference proteome</keyword>
<evidence type="ECO:0000256" key="5">
    <source>
        <dbReference type="ARBA" id="ARBA00023136"/>
    </source>
</evidence>
<dbReference type="PANTHER" id="PTHR11972">
    <property type="entry name" value="NADPH OXIDASE"/>
    <property type="match status" value="1"/>
</dbReference>
<dbReference type="PANTHER" id="PTHR11972:SF69">
    <property type="entry name" value="FERRIC REDUCTION OXIDASE 6-RELATED"/>
    <property type="match status" value="1"/>
</dbReference>
<dbReference type="GO" id="GO:0016491">
    <property type="term" value="F:oxidoreductase activity"/>
    <property type="evidence" value="ECO:0007669"/>
    <property type="project" value="UniProtKB-KW"/>
</dbReference>
<evidence type="ECO:0000256" key="7">
    <source>
        <dbReference type="SAM" id="Phobius"/>
    </source>
</evidence>
<dbReference type="Pfam" id="PF01794">
    <property type="entry name" value="Ferric_reduct"/>
    <property type="match status" value="1"/>
</dbReference>
<proteinExistence type="predicted"/>
<feature type="region of interest" description="Disordered" evidence="6">
    <location>
        <begin position="170"/>
        <end position="228"/>
    </location>
</feature>
<feature type="transmembrane region" description="Helical" evidence="7">
    <location>
        <begin position="681"/>
        <end position="699"/>
    </location>
</feature>
<feature type="transmembrane region" description="Helical" evidence="7">
    <location>
        <begin position="719"/>
        <end position="738"/>
    </location>
</feature>
<dbReference type="OrthoDB" id="10006946at2759"/>
<name>A0A0S4IM18_BODSA</name>
<evidence type="ECO:0000256" key="3">
    <source>
        <dbReference type="ARBA" id="ARBA00022989"/>
    </source>
</evidence>
<dbReference type="AlphaFoldDB" id="A0A0S4IM18"/>
<feature type="signal peptide" evidence="8">
    <location>
        <begin position="1"/>
        <end position="24"/>
    </location>
</feature>
<feature type="compositionally biased region" description="Low complexity" evidence="6">
    <location>
        <begin position="313"/>
        <end position="406"/>
    </location>
</feature>
<evidence type="ECO:0000256" key="6">
    <source>
        <dbReference type="SAM" id="MobiDB-lite"/>
    </source>
</evidence>
<feature type="domain" description="Ferric oxidoreductase" evidence="9">
    <location>
        <begin position="649"/>
        <end position="761"/>
    </location>
</feature>
<dbReference type="InterPro" id="IPR013130">
    <property type="entry name" value="Fe3_Rdtase_TM_dom"/>
</dbReference>
<evidence type="ECO:0000313" key="10">
    <source>
        <dbReference type="EMBL" id="CUE72420.1"/>
    </source>
</evidence>
<evidence type="ECO:0000256" key="4">
    <source>
        <dbReference type="ARBA" id="ARBA00023002"/>
    </source>
</evidence>
<feature type="transmembrane region" description="Helical" evidence="7">
    <location>
        <begin position="611"/>
        <end position="633"/>
    </location>
</feature>
<evidence type="ECO:0000256" key="8">
    <source>
        <dbReference type="SAM" id="SignalP"/>
    </source>
</evidence>
<feature type="region of interest" description="Disordered" evidence="6">
    <location>
        <begin position="295"/>
        <end position="412"/>
    </location>
</feature>
<protein>
    <recommendedName>
        <fullName evidence="9">Ferric oxidoreductase domain-containing protein</fullName>
    </recommendedName>
</protein>
<keyword evidence="2 7" id="KW-0812">Transmembrane</keyword>
<evidence type="ECO:0000313" key="11">
    <source>
        <dbReference type="Proteomes" id="UP000051952"/>
    </source>
</evidence>
<feature type="transmembrane region" description="Helical" evidence="7">
    <location>
        <begin position="653"/>
        <end position="674"/>
    </location>
</feature>
<evidence type="ECO:0000256" key="1">
    <source>
        <dbReference type="ARBA" id="ARBA00004141"/>
    </source>
</evidence>
<feature type="transmembrane region" description="Helical" evidence="7">
    <location>
        <begin position="768"/>
        <end position="787"/>
    </location>
</feature>
<keyword evidence="4" id="KW-0560">Oxidoreductase</keyword>
<dbReference type="GO" id="GO:0005886">
    <property type="term" value="C:plasma membrane"/>
    <property type="evidence" value="ECO:0007669"/>
    <property type="project" value="TreeGrafter"/>
</dbReference>
<dbReference type="EMBL" id="CYKH01000127">
    <property type="protein sequence ID" value="CUE72420.1"/>
    <property type="molecule type" value="Genomic_DNA"/>
</dbReference>
<keyword evidence="5 7" id="KW-0472">Membrane</keyword>
<dbReference type="InterPro" id="IPR050369">
    <property type="entry name" value="RBOH/FRE"/>
</dbReference>
<evidence type="ECO:0000256" key="2">
    <source>
        <dbReference type="ARBA" id="ARBA00022692"/>
    </source>
</evidence>
<feature type="compositionally biased region" description="Low complexity" evidence="6">
    <location>
        <begin position="295"/>
        <end position="306"/>
    </location>
</feature>
<dbReference type="VEuPathDB" id="TriTrypDB:BSAL_54160"/>
<keyword evidence="8" id="KW-0732">Signal</keyword>
<keyword evidence="3 7" id="KW-1133">Transmembrane helix</keyword>
<organism evidence="10 11">
    <name type="scientific">Bodo saltans</name>
    <name type="common">Flagellated protozoan</name>
    <dbReference type="NCBI Taxonomy" id="75058"/>
    <lineage>
        <taxon>Eukaryota</taxon>
        <taxon>Discoba</taxon>
        <taxon>Euglenozoa</taxon>
        <taxon>Kinetoplastea</taxon>
        <taxon>Metakinetoplastina</taxon>
        <taxon>Eubodonida</taxon>
        <taxon>Bodonidae</taxon>
        <taxon>Bodo</taxon>
    </lineage>
</organism>
<accession>A0A0S4IM18</accession>
<gene>
    <name evidence="10" type="ORF">BSAL_54160</name>
</gene>
<evidence type="ECO:0000259" key="9">
    <source>
        <dbReference type="Pfam" id="PF01794"/>
    </source>
</evidence>
<comment type="subcellular location">
    <subcellularLocation>
        <location evidence="1">Membrane</location>
        <topology evidence="1">Multi-pass membrane protein</topology>
    </subcellularLocation>
</comment>